<proteinExistence type="predicted"/>
<dbReference type="EMBL" id="BJUS01000001">
    <property type="protein sequence ID" value="GEK71714.1"/>
    <property type="molecule type" value="Genomic_DNA"/>
</dbReference>
<evidence type="ECO:0000313" key="2">
    <source>
        <dbReference type="EMBL" id="GEK71714.1"/>
    </source>
</evidence>
<evidence type="ECO:0000313" key="3">
    <source>
        <dbReference type="Proteomes" id="UP000321121"/>
    </source>
</evidence>
<name>A0ABQ0TZN4_9GAMM</name>
<evidence type="ECO:0000256" key="1">
    <source>
        <dbReference type="SAM" id="MobiDB-lite"/>
    </source>
</evidence>
<dbReference type="Pfam" id="PF05258">
    <property type="entry name" value="DciA"/>
    <property type="match status" value="1"/>
</dbReference>
<gene>
    <name evidence="2" type="ORF">HHA04nite_02580</name>
</gene>
<feature type="region of interest" description="Disordered" evidence="1">
    <location>
        <begin position="132"/>
        <end position="152"/>
    </location>
</feature>
<dbReference type="InterPro" id="IPR007922">
    <property type="entry name" value="DciA-like"/>
</dbReference>
<organism evidence="2 3">
    <name type="scientific">Halomonas halophila</name>
    <dbReference type="NCBI Taxonomy" id="29573"/>
    <lineage>
        <taxon>Bacteria</taxon>
        <taxon>Pseudomonadati</taxon>
        <taxon>Pseudomonadota</taxon>
        <taxon>Gammaproteobacteria</taxon>
        <taxon>Oceanospirillales</taxon>
        <taxon>Halomonadaceae</taxon>
        <taxon>Halomonas</taxon>
    </lineage>
</organism>
<dbReference type="Proteomes" id="UP000321121">
    <property type="component" value="Unassembled WGS sequence"/>
</dbReference>
<comment type="caution">
    <text evidence="2">The sequence shown here is derived from an EMBL/GenBank/DDBJ whole genome shotgun (WGS) entry which is preliminary data.</text>
</comment>
<protein>
    <recommendedName>
        <fullName evidence="4">DUF721 domain-containing protein</fullName>
    </recommendedName>
</protein>
<accession>A0ABQ0TZN4</accession>
<keyword evidence="3" id="KW-1185">Reference proteome</keyword>
<sequence length="176" mass="19895">MRSKAVDDTVDDSPPGPDPRIKLMSIKVKRWRAQPMSQVLNGRGELGNLMRRARLIEQAQQHLRDHLPSELGEHLFVGGFHQGRLTVITDRAVWLTRLRYEQSRLLSLLHELPGFAAVTGFDFKVRPVRPAKVPPRQTRHLPAHAADELSSCAADVEDPTLKRALERLASHAERDP</sequence>
<reference evidence="2 3" key="1">
    <citation type="submission" date="2019-07" db="EMBL/GenBank/DDBJ databases">
        <title>Whole genome shotgun sequence of Halomonas halophila NBRC 102604.</title>
        <authorList>
            <person name="Hosoyama A."/>
            <person name="Uohara A."/>
            <person name="Ohji S."/>
            <person name="Ichikawa N."/>
        </authorList>
    </citation>
    <scope>NUCLEOTIDE SEQUENCE [LARGE SCALE GENOMIC DNA]</scope>
    <source>
        <strain evidence="2 3">NBRC 102604</strain>
    </source>
</reference>
<evidence type="ECO:0008006" key="4">
    <source>
        <dbReference type="Google" id="ProtNLM"/>
    </source>
</evidence>